<dbReference type="GO" id="GO:0004347">
    <property type="term" value="F:glucose-6-phosphate isomerase activity"/>
    <property type="evidence" value="ECO:0007669"/>
    <property type="project" value="InterPro"/>
</dbReference>
<reference evidence="5" key="1">
    <citation type="submission" date="2017-09" db="EMBL/GenBank/DDBJ databases">
        <title>Depth-based differentiation of microbial function through sediment-hosted aquifers and enrichment of novel symbionts in the deep terrestrial subsurface.</title>
        <authorList>
            <person name="Probst A.J."/>
            <person name="Ladd B."/>
            <person name="Jarett J.K."/>
            <person name="Geller-Mcgrath D.E."/>
            <person name="Sieber C.M.K."/>
            <person name="Emerson J.B."/>
            <person name="Anantharaman K."/>
            <person name="Thomas B.C."/>
            <person name="Malmstrom R."/>
            <person name="Stieglmeier M."/>
            <person name="Klingl A."/>
            <person name="Woyke T."/>
            <person name="Ryan C.M."/>
            <person name="Banfield J.F."/>
        </authorList>
    </citation>
    <scope>NUCLEOTIDE SEQUENCE [LARGE SCALE GENOMIC DNA]</scope>
</reference>
<protein>
    <recommendedName>
        <fullName evidence="3">SIS domain-containing protein</fullName>
    </recommendedName>
</protein>
<keyword evidence="2" id="KW-0413">Isomerase</keyword>
<dbReference type="GO" id="GO:1901135">
    <property type="term" value="P:carbohydrate derivative metabolic process"/>
    <property type="evidence" value="ECO:0007669"/>
    <property type="project" value="InterPro"/>
</dbReference>
<dbReference type="GO" id="GO:0005975">
    <property type="term" value="P:carbohydrate metabolic process"/>
    <property type="evidence" value="ECO:0007669"/>
    <property type="project" value="InterPro"/>
</dbReference>
<dbReference type="EMBL" id="PFQX01000042">
    <property type="protein sequence ID" value="PJC65371.1"/>
    <property type="molecule type" value="Genomic_DNA"/>
</dbReference>
<comment type="similarity">
    <text evidence="1">Belongs to the PGI/PMI family.</text>
</comment>
<dbReference type="GO" id="GO:0097367">
    <property type="term" value="F:carbohydrate derivative binding"/>
    <property type="evidence" value="ECO:0007669"/>
    <property type="project" value="InterPro"/>
</dbReference>
<dbReference type="InterPro" id="IPR046348">
    <property type="entry name" value="SIS_dom_sf"/>
</dbReference>
<comment type="caution">
    <text evidence="4">The sequence shown here is derived from an EMBL/GenBank/DDBJ whole genome shotgun (WGS) entry which is preliminary data.</text>
</comment>
<name>A0A2M8G176_9BACT</name>
<dbReference type="AlphaFoldDB" id="A0A2M8G176"/>
<gene>
    <name evidence="4" type="ORF">CO020_01015</name>
</gene>
<dbReference type="CDD" id="cd05637">
    <property type="entry name" value="SIS_PGI_PMI_2"/>
    <property type="match status" value="1"/>
</dbReference>
<evidence type="ECO:0000313" key="5">
    <source>
        <dbReference type="Proteomes" id="UP000229674"/>
    </source>
</evidence>
<dbReference type="Proteomes" id="UP000229674">
    <property type="component" value="Unassembled WGS sequence"/>
</dbReference>
<evidence type="ECO:0000259" key="3">
    <source>
        <dbReference type="PROSITE" id="PS51464"/>
    </source>
</evidence>
<dbReference type="PROSITE" id="PS51464">
    <property type="entry name" value="SIS"/>
    <property type="match status" value="1"/>
</dbReference>
<accession>A0A2M8G176</accession>
<evidence type="ECO:0000256" key="1">
    <source>
        <dbReference type="ARBA" id="ARBA00010523"/>
    </source>
</evidence>
<dbReference type="SUPFAM" id="SSF53697">
    <property type="entry name" value="SIS domain"/>
    <property type="match status" value="1"/>
</dbReference>
<organism evidence="4 5">
    <name type="scientific">Candidatus Colwellbacteria bacterium CG_4_9_14_0_2_um_filter_50_12</name>
    <dbReference type="NCBI Taxonomy" id="1974538"/>
    <lineage>
        <taxon>Bacteria</taxon>
        <taxon>Candidatus Colwelliibacteriota</taxon>
    </lineage>
</organism>
<evidence type="ECO:0000313" key="4">
    <source>
        <dbReference type="EMBL" id="PJC65371.1"/>
    </source>
</evidence>
<sequence>MDIYQTKYLEKLKGSRPDRLIICGMGGSGLPGEIIDTFKTELGITSEITIWKDYGLPQDEAQSAKRKAQNTLYVFVSFSGDTEETISSLKAALKIKNAKVAVITGGGELKKIAETHKLPLAVINRDSLTSREATAIMFTKLVEMLESFGVISRTLPIPKPKNYKKSAANIMRFIDKGIPLMYTSHQLKSLAHIWKVLLNETAKVPAFENELPELDHNEIASYESRLALLRPIFIEDPSDPPIIKKRANLTKKIIKGLSGRTLVVKLSGKNRFERFWNGVYLGEETATLLAAKEKVDPKRTKSIDTLKAWLKKR</sequence>
<dbReference type="Pfam" id="PF10432">
    <property type="entry name" value="bact-PGI_C"/>
    <property type="match status" value="1"/>
</dbReference>
<proteinExistence type="inferred from homology"/>
<dbReference type="InterPro" id="IPR001347">
    <property type="entry name" value="SIS_dom"/>
</dbReference>
<evidence type="ECO:0000256" key="2">
    <source>
        <dbReference type="ARBA" id="ARBA00023235"/>
    </source>
</evidence>
<dbReference type="Gene3D" id="3.40.50.10490">
    <property type="entry name" value="Glucose-6-phosphate isomerase like protein, domain 1"/>
    <property type="match status" value="2"/>
</dbReference>
<feature type="domain" description="SIS" evidence="3">
    <location>
        <begin position="8"/>
        <end position="155"/>
    </location>
</feature>
<dbReference type="GO" id="GO:0004476">
    <property type="term" value="F:mannose-6-phosphate isomerase activity"/>
    <property type="evidence" value="ECO:0007669"/>
    <property type="project" value="InterPro"/>
</dbReference>
<dbReference type="InterPro" id="IPR019490">
    <property type="entry name" value="Glu6P/Mann6P_isomerase_C"/>
</dbReference>